<evidence type="ECO:0000256" key="5">
    <source>
        <dbReference type="SAM" id="MobiDB-lite"/>
    </source>
</evidence>
<keyword evidence="4 6" id="KW-0472">Membrane</keyword>
<dbReference type="RefSeq" id="WP_071930223.1">
    <property type="nucleotide sequence ID" value="NZ_CP018082.1"/>
</dbReference>
<feature type="transmembrane region" description="Helical" evidence="6">
    <location>
        <begin position="406"/>
        <end position="425"/>
    </location>
</feature>
<keyword evidence="3 6" id="KW-1133">Transmembrane helix</keyword>
<dbReference type="Gene3D" id="1.20.1720.10">
    <property type="entry name" value="Multidrug resistance protein D"/>
    <property type="match status" value="1"/>
</dbReference>
<dbReference type="PANTHER" id="PTHR42718:SF42">
    <property type="entry name" value="EXPORT PROTEIN"/>
    <property type="match status" value="1"/>
</dbReference>
<dbReference type="GO" id="GO:0005886">
    <property type="term" value="C:plasma membrane"/>
    <property type="evidence" value="ECO:0007669"/>
    <property type="project" value="UniProtKB-SubCell"/>
</dbReference>
<accession>A0A1J0VYM5</accession>
<evidence type="ECO:0000256" key="3">
    <source>
        <dbReference type="ARBA" id="ARBA00022989"/>
    </source>
</evidence>
<dbReference type="GO" id="GO:0022857">
    <property type="term" value="F:transmembrane transporter activity"/>
    <property type="evidence" value="ECO:0007669"/>
    <property type="project" value="InterPro"/>
</dbReference>
<feature type="transmembrane region" description="Helical" evidence="6">
    <location>
        <begin position="273"/>
        <end position="291"/>
    </location>
</feature>
<comment type="subcellular location">
    <subcellularLocation>
        <location evidence="1">Cell membrane</location>
        <topology evidence="1">Multi-pass membrane protein</topology>
    </subcellularLocation>
</comment>
<feature type="domain" description="Major facilitator superfamily (MFS) profile" evidence="7">
    <location>
        <begin position="17"/>
        <end position="501"/>
    </location>
</feature>
<dbReference type="Pfam" id="PF07690">
    <property type="entry name" value="MFS_1"/>
    <property type="match status" value="1"/>
</dbReference>
<dbReference type="InterPro" id="IPR020846">
    <property type="entry name" value="MFS_dom"/>
</dbReference>
<organism evidence="8 9">
    <name type="scientific">Nocardia mangyaensis</name>
    <dbReference type="NCBI Taxonomy" id="2213200"/>
    <lineage>
        <taxon>Bacteria</taxon>
        <taxon>Bacillati</taxon>
        <taxon>Actinomycetota</taxon>
        <taxon>Actinomycetes</taxon>
        <taxon>Mycobacteriales</taxon>
        <taxon>Nocardiaceae</taxon>
        <taxon>Nocardia</taxon>
    </lineage>
</organism>
<dbReference type="KEGG" id="nsl:BOX37_27450"/>
<protein>
    <submittedName>
        <fullName evidence="8">MFS transporter</fullName>
    </submittedName>
</protein>
<feature type="transmembrane region" description="Helical" evidence="6">
    <location>
        <begin position="169"/>
        <end position="189"/>
    </location>
</feature>
<dbReference type="Gene3D" id="1.20.1250.20">
    <property type="entry name" value="MFS general substrate transporter like domains"/>
    <property type="match status" value="1"/>
</dbReference>
<feature type="region of interest" description="Disordered" evidence="5">
    <location>
        <begin position="530"/>
        <end position="551"/>
    </location>
</feature>
<dbReference type="SUPFAM" id="SSF103473">
    <property type="entry name" value="MFS general substrate transporter"/>
    <property type="match status" value="1"/>
</dbReference>
<evidence type="ECO:0000313" key="9">
    <source>
        <dbReference type="Proteomes" id="UP000183810"/>
    </source>
</evidence>
<feature type="transmembrane region" description="Helical" evidence="6">
    <location>
        <begin position="83"/>
        <end position="101"/>
    </location>
</feature>
<sequence length="551" mass="57681">MIRFGHLLDARRSAAWTMIVTCGAVALVVAAMAALYTALPAIALDTGADQNALTWIVDGYTLVLACLVLPGGAIGDRYGRRRVLTAGLAVFAVASLVPVLVDAPIWLMLSRAVAGAGAAFVMPATLSLLTANLPVDKREYAVGVWAGVAGSGGVIGMVGSGLLLTRWSWHSIFVGLTVVALLLLVLGLTVPDSQDTDCPRLEVRGMFLVVLAIGTTVFAVMEAPSRGWTDGWVFAMGATGAMSVVAFIVTELRVEHPLLDVRLFRRRGFSSGALSITIQFLVTFGVMFLLVQHFQLILGFTPLHSALALAPMVAPLIVMSLVSPMIAARLGLRVTTTTGLLTIAVGLLALQRLDTGSSYLDVLWPLLIMSAGLGMSAAPATNAIMLDTPLEKHGVSAAVNDATREIGAAVGVAVAGSILSANYTSRIAEVLPRLPEPARAPVRSSLAGALEVAERAGAAGEPLAEYAKAAFWDGVEHSAFALAVISLAGALILIPLSPGRTVDEGHKFSCVRRGRRNRLRRLRLTRGVRFPPNGGQGGYAAQATAAESDRS</sequence>
<gene>
    <name evidence="8" type="ORF">BOX37_27450</name>
</gene>
<dbReference type="InterPro" id="IPR011701">
    <property type="entry name" value="MFS"/>
</dbReference>
<dbReference type="PROSITE" id="PS50850">
    <property type="entry name" value="MFS"/>
    <property type="match status" value="1"/>
</dbReference>
<dbReference type="InterPro" id="IPR036259">
    <property type="entry name" value="MFS_trans_sf"/>
</dbReference>
<feature type="transmembrane region" description="Helical" evidence="6">
    <location>
        <begin position="140"/>
        <end position="163"/>
    </location>
</feature>
<feature type="transmembrane region" description="Helical" evidence="6">
    <location>
        <begin position="330"/>
        <end position="350"/>
    </location>
</feature>
<evidence type="ECO:0000259" key="7">
    <source>
        <dbReference type="PROSITE" id="PS50850"/>
    </source>
</evidence>
<keyword evidence="9" id="KW-1185">Reference proteome</keyword>
<dbReference type="CDD" id="cd17321">
    <property type="entry name" value="MFS_MMR_MDR_like"/>
    <property type="match status" value="1"/>
</dbReference>
<feature type="transmembrane region" description="Helical" evidence="6">
    <location>
        <begin position="51"/>
        <end position="71"/>
    </location>
</feature>
<dbReference type="Proteomes" id="UP000183810">
    <property type="component" value="Chromosome"/>
</dbReference>
<evidence type="ECO:0000313" key="8">
    <source>
        <dbReference type="EMBL" id="APE37047.1"/>
    </source>
</evidence>
<keyword evidence="2 6" id="KW-0812">Transmembrane</keyword>
<evidence type="ECO:0000256" key="6">
    <source>
        <dbReference type="SAM" id="Phobius"/>
    </source>
</evidence>
<feature type="transmembrane region" description="Helical" evidence="6">
    <location>
        <begin position="15"/>
        <end position="39"/>
    </location>
</feature>
<evidence type="ECO:0000256" key="4">
    <source>
        <dbReference type="ARBA" id="ARBA00023136"/>
    </source>
</evidence>
<evidence type="ECO:0000256" key="2">
    <source>
        <dbReference type="ARBA" id="ARBA00022692"/>
    </source>
</evidence>
<evidence type="ECO:0000256" key="1">
    <source>
        <dbReference type="ARBA" id="ARBA00004651"/>
    </source>
</evidence>
<feature type="transmembrane region" description="Helical" evidence="6">
    <location>
        <begin position="479"/>
        <end position="497"/>
    </location>
</feature>
<feature type="transmembrane region" description="Helical" evidence="6">
    <location>
        <begin position="232"/>
        <end position="252"/>
    </location>
</feature>
<feature type="transmembrane region" description="Helical" evidence="6">
    <location>
        <begin position="201"/>
        <end position="220"/>
    </location>
</feature>
<feature type="transmembrane region" description="Helical" evidence="6">
    <location>
        <begin position="113"/>
        <end position="133"/>
    </location>
</feature>
<feature type="transmembrane region" description="Helical" evidence="6">
    <location>
        <begin position="362"/>
        <end position="385"/>
    </location>
</feature>
<dbReference type="AlphaFoldDB" id="A0A1J0VYM5"/>
<dbReference type="PANTHER" id="PTHR42718">
    <property type="entry name" value="MAJOR FACILITATOR SUPERFAMILY MULTIDRUG TRANSPORTER MFSC"/>
    <property type="match status" value="1"/>
</dbReference>
<feature type="compositionally biased region" description="Low complexity" evidence="5">
    <location>
        <begin position="539"/>
        <end position="551"/>
    </location>
</feature>
<reference evidence="8" key="1">
    <citation type="submission" date="2016-11" db="EMBL/GenBank/DDBJ databases">
        <authorList>
            <person name="Jaros S."/>
            <person name="Januszkiewicz K."/>
            <person name="Wedrychowicz H."/>
        </authorList>
    </citation>
    <scope>NUCLEOTIDE SEQUENCE [LARGE SCALE GENOMIC DNA]</scope>
    <source>
        <strain evidence="8">Y48</strain>
    </source>
</reference>
<dbReference type="EMBL" id="CP018082">
    <property type="protein sequence ID" value="APE37047.1"/>
    <property type="molecule type" value="Genomic_DNA"/>
</dbReference>
<name>A0A1J0VYM5_9NOCA</name>
<feature type="transmembrane region" description="Helical" evidence="6">
    <location>
        <begin position="297"/>
        <end position="318"/>
    </location>
</feature>
<proteinExistence type="predicted"/>